<evidence type="ECO:0000313" key="1">
    <source>
        <dbReference type="EMBL" id="SDD05475.1"/>
    </source>
</evidence>
<dbReference type="Gene3D" id="3.40.1580.10">
    <property type="entry name" value="SMI1/KNR4-like"/>
    <property type="match status" value="1"/>
</dbReference>
<keyword evidence="2" id="KW-1185">Reference proteome</keyword>
<protein>
    <submittedName>
        <fullName evidence="1">SMI1-KNR4 cell-wall</fullName>
    </submittedName>
</protein>
<accession>A0A1G6RN98</accession>
<organism evidence="1 2">
    <name type="scientific">Melghirimyces thermohalophilus</name>
    <dbReference type="NCBI Taxonomy" id="1236220"/>
    <lineage>
        <taxon>Bacteria</taxon>
        <taxon>Bacillati</taxon>
        <taxon>Bacillota</taxon>
        <taxon>Bacilli</taxon>
        <taxon>Bacillales</taxon>
        <taxon>Thermoactinomycetaceae</taxon>
        <taxon>Melghirimyces</taxon>
    </lineage>
</organism>
<dbReference type="RefSeq" id="WP_176758048.1">
    <property type="nucleotide sequence ID" value="NZ_FMZA01000029.1"/>
</dbReference>
<proteinExistence type="predicted"/>
<dbReference type="Proteomes" id="UP000199387">
    <property type="component" value="Unassembled WGS sequence"/>
</dbReference>
<dbReference type="InterPro" id="IPR037883">
    <property type="entry name" value="Knr4/Smi1-like_sf"/>
</dbReference>
<dbReference type="Pfam" id="PF14567">
    <property type="entry name" value="SUKH_5"/>
    <property type="match status" value="1"/>
</dbReference>
<name>A0A1G6RN98_9BACL</name>
<evidence type="ECO:0000313" key="2">
    <source>
        <dbReference type="Proteomes" id="UP000199387"/>
    </source>
</evidence>
<dbReference type="AlphaFoldDB" id="A0A1G6RN98"/>
<dbReference type="SUPFAM" id="SSF160631">
    <property type="entry name" value="SMI1/KNR4-like"/>
    <property type="match status" value="1"/>
</dbReference>
<dbReference type="EMBL" id="FMZA01000029">
    <property type="protein sequence ID" value="SDD05475.1"/>
    <property type="molecule type" value="Genomic_DNA"/>
</dbReference>
<sequence length="144" mass="16819">MQEKLKRLLDDAKARGVPVRAVGGTDDLTIKKMEQDLRVNFPESYKWFLCTYGECTVAGAEIYGSYEGIDNTRQYREFGSPDYYVVIENLDEYQICLDTSDMKKGECPIVDWDMENGTGTIQYNNLFEYLYERFKDSIHSWENN</sequence>
<reference evidence="1 2" key="1">
    <citation type="submission" date="2016-10" db="EMBL/GenBank/DDBJ databases">
        <authorList>
            <person name="de Groot N.N."/>
        </authorList>
    </citation>
    <scope>NUCLEOTIDE SEQUENCE [LARGE SCALE GENOMIC DNA]</scope>
    <source>
        <strain evidence="1 2">DSM 45514</strain>
    </source>
</reference>
<gene>
    <name evidence="1" type="ORF">SAMN04488112_12912</name>
</gene>